<proteinExistence type="predicted"/>
<dbReference type="AlphaFoldDB" id="A0A821AWI5"/>
<reference evidence="1" key="1">
    <citation type="submission" date="2021-02" db="EMBL/GenBank/DDBJ databases">
        <authorList>
            <person name="Nowell W R."/>
        </authorList>
    </citation>
    <scope>NUCLEOTIDE SEQUENCE</scope>
</reference>
<evidence type="ECO:0000313" key="1">
    <source>
        <dbReference type="EMBL" id="CAF4582908.1"/>
    </source>
</evidence>
<sequence>MDHIGFKEETFVIKLLDILRESKPKKYLSLHIKDIQPSNKKETYLIKSLTDYSFISRLCISESVVSQKLIDALYHASKVNDTLTYMNFYDSQVNDEDKAQLHSLYETGNLLQLGFYEQSRWDVRFAKLNEQQSRGKSNKILNFILIDENNLQGKQQIFIDDSDPKLV</sequence>
<organism evidence="1 2">
    <name type="scientific">Rotaria socialis</name>
    <dbReference type="NCBI Taxonomy" id="392032"/>
    <lineage>
        <taxon>Eukaryota</taxon>
        <taxon>Metazoa</taxon>
        <taxon>Spiralia</taxon>
        <taxon>Gnathifera</taxon>
        <taxon>Rotifera</taxon>
        <taxon>Eurotatoria</taxon>
        <taxon>Bdelloidea</taxon>
        <taxon>Philodinida</taxon>
        <taxon>Philodinidae</taxon>
        <taxon>Rotaria</taxon>
    </lineage>
</organism>
<dbReference type="EMBL" id="CAJOBO010008306">
    <property type="protein sequence ID" value="CAF4582908.1"/>
    <property type="molecule type" value="Genomic_DNA"/>
</dbReference>
<name>A0A821AWI5_9BILA</name>
<gene>
    <name evidence="1" type="ORF">HFQ381_LOCUS32613</name>
</gene>
<comment type="caution">
    <text evidence="1">The sequence shown here is derived from an EMBL/GenBank/DDBJ whole genome shotgun (WGS) entry which is preliminary data.</text>
</comment>
<protein>
    <submittedName>
        <fullName evidence="1">Uncharacterized protein</fullName>
    </submittedName>
</protein>
<accession>A0A821AWI5</accession>
<evidence type="ECO:0000313" key="2">
    <source>
        <dbReference type="Proteomes" id="UP000663851"/>
    </source>
</evidence>
<dbReference type="Proteomes" id="UP000663851">
    <property type="component" value="Unassembled WGS sequence"/>
</dbReference>